<dbReference type="RefSeq" id="WP_054876365.1">
    <property type="nucleotide sequence ID" value="NZ_LKET01000043.1"/>
</dbReference>
<dbReference type="InterPro" id="IPR029039">
    <property type="entry name" value="Flavoprotein-like_sf"/>
</dbReference>
<sequence length="143" mass="15647">MKKLSVIYWSGTGNTQMMASAISKAASEEGLEVNVMSVDKADKNAVLDADIVAFGCPSMGAEQLEEAEMEPFISEIEQENIAGKPMALFGSYEWGDGQWMADWEDRMKKAGVNLIDKGLIIQSTPDNDGLERCEELGKKLASY</sequence>
<dbReference type="PROSITE" id="PS50902">
    <property type="entry name" value="FLAVODOXIN_LIKE"/>
    <property type="match status" value="1"/>
</dbReference>
<evidence type="ECO:0000259" key="8">
    <source>
        <dbReference type="PROSITE" id="PS50902"/>
    </source>
</evidence>
<evidence type="ECO:0000256" key="5">
    <source>
        <dbReference type="ARBA" id="ARBA00022643"/>
    </source>
</evidence>
<keyword evidence="5 7" id="KW-0288">FMN</keyword>
<evidence type="ECO:0000313" key="10">
    <source>
        <dbReference type="Proteomes" id="UP000050326"/>
    </source>
</evidence>
<dbReference type="PATRIC" id="fig|36849.3.peg.3570"/>
<gene>
    <name evidence="9" type="ORF">OXPF_33720</name>
</gene>
<evidence type="ECO:0000256" key="1">
    <source>
        <dbReference type="ARBA" id="ARBA00001917"/>
    </source>
</evidence>
<evidence type="ECO:0000256" key="6">
    <source>
        <dbReference type="ARBA" id="ARBA00022982"/>
    </source>
</evidence>
<comment type="similarity">
    <text evidence="2 7">Belongs to the flavodoxin family.</text>
</comment>
<keyword evidence="3 7" id="KW-0813">Transport</keyword>
<dbReference type="Gene3D" id="3.40.50.360">
    <property type="match status" value="1"/>
</dbReference>
<evidence type="ECO:0000256" key="7">
    <source>
        <dbReference type="RuleBase" id="RU367037"/>
    </source>
</evidence>
<reference evidence="9 10" key="1">
    <citation type="submission" date="2015-09" db="EMBL/GenBank/DDBJ databases">
        <title>Genome sequence of Oxobacter pfennigii DSM 3222.</title>
        <authorList>
            <person name="Poehlein A."/>
            <person name="Bengelsdorf F.R."/>
            <person name="Schiel-Bengelsdorf B."/>
            <person name="Duerre P."/>
            <person name="Daniel R."/>
        </authorList>
    </citation>
    <scope>NUCLEOTIDE SEQUENCE [LARGE SCALE GENOMIC DNA]</scope>
    <source>
        <strain evidence="9 10">DSM 3222</strain>
    </source>
</reference>
<dbReference type="InterPro" id="IPR008254">
    <property type="entry name" value="Flavodoxin/NO_synth"/>
</dbReference>
<name>A0A0P8WXQ1_9CLOT</name>
<dbReference type="InterPro" id="IPR001226">
    <property type="entry name" value="Flavodoxin_CS"/>
</dbReference>
<dbReference type="GO" id="GO:0010181">
    <property type="term" value="F:FMN binding"/>
    <property type="evidence" value="ECO:0007669"/>
    <property type="project" value="UniProtKB-UniRule"/>
</dbReference>
<dbReference type="NCBIfam" id="NF004050">
    <property type="entry name" value="PRK05569.1"/>
    <property type="match status" value="1"/>
</dbReference>
<evidence type="ECO:0000256" key="4">
    <source>
        <dbReference type="ARBA" id="ARBA00022630"/>
    </source>
</evidence>
<comment type="function">
    <text evidence="7">Low-potential electron donor to a number of redox enzymes.</text>
</comment>
<dbReference type="EMBL" id="LKET01000043">
    <property type="protein sequence ID" value="KPU43122.1"/>
    <property type="molecule type" value="Genomic_DNA"/>
</dbReference>
<dbReference type="NCBIfam" id="TIGR01753">
    <property type="entry name" value="flav_short"/>
    <property type="match status" value="1"/>
</dbReference>
<dbReference type="PANTHER" id="PTHR43717">
    <property type="entry name" value="ANAEROBIC NITRIC OXIDE REDUCTASE FLAVORUBREDOXIN"/>
    <property type="match status" value="1"/>
</dbReference>
<dbReference type="CDD" id="cd00133">
    <property type="entry name" value="PTS_IIB"/>
    <property type="match status" value="1"/>
</dbReference>
<dbReference type="InterPro" id="IPR010087">
    <property type="entry name" value="Flav_short"/>
</dbReference>
<dbReference type="STRING" id="36849.OXPF_33720"/>
<dbReference type="PROSITE" id="PS00201">
    <property type="entry name" value="FLAVODOXIN"/>
    <property type="match status" value="1"/>
</dbReference>
<dbReference type="SUPFAM" id="SSF52218">
    <property type="entry name" value="Flavoproteins"/>
    <property type="match status" value="1"/>
</dbReference>
<keyword evidence="4 7" id="KW-0285">Flavoprotein</keyword>
<dbReference type="OrthoDB" id="9790745at2"/>
<dbReference type="AlphaFoldDB" id="A0A0P8WXQ1"/>
<evidence type="ECO:0000313" key="9">
    <source>
        <dbReference type="EMBL" id="KPU43122.1"/>
    </source>
</evidence>
<comment type="caution">
    <text evidence="9">The sequence shown here is derived from an EMBL/GenBank/DDBJ whole genome shotgun (WGS) entry which is preliminary data.</text>
</comment>
<organism evidence="9 10">
    <name type="scientific">Oxobacter pfennigii</name>
    <dbReference type="NCBI Taxonomy" id="36849"/>
    <lineage>
        <taxon>Bacteria</taxon>
        <taxon>Bacillati</taxon>
        <taxon>Bacillota</taxon>
        <taxon>Clostridia</taxon>
        <taxon>Eubacteriales</taxon>
        <taxon>Clostridiaceae</taxon>
        <taxon>Oxobacter</taxon>
    </lineage>
</organism>
<keyword evidence="6 7" id="KW-0249">Electron transport</keyword>
<dbReference type="Pfam" id="PF00258">
    <property type="entry name" value="Flavodoxin_1"/>
    <property type="match status" value="1"/>
</dbReference>
<evidence type="ECO:0000256" key="3">
    <source>
        <dbReference type="ARBA" id="ARBA00022448"/>
    </source>
</evidence>
<evidence type="ECO:0000256" key="2">
    <source>
        <dbReference type="ARBA" id="ARBA00005267"/>
    </source>
</evidence>
<feature type="domain" description="Flavodoxin-like" evidence="8">
    <location>
        <begin position="4"/>
        <end position="141"/>
    </location>
</feature>
<comment type="cofactor">
    <cofactor evidence="1 7">
        <name>FMN</name>
        <dbReference type="ChEBI" id="CHEBI:58210"/>
    </cofactor>
</comment>
<keyword evidence="10" id="KW-1185">Reference proteome</keyword>
<accession>A0A0P8WXQ1</accession>
<dbReference type="GO" id="GO:0016651">
    <property type="term" value="F:oxidoreductase activity, acting on NAD(P)H"/>
    <property type="evidence" value="ECO:0007669"/>
    <property type="project" value="UniProtKB-ARBA"/>
</dbReference>
<dbReference type="PANTHER" id="PTHR43717:SF1">
    <property type="entry name" value="ANAEROBIC NITRIC OXIDE REDUCTASE FLAVORUBREDOXIN"/>
    <property type="match status" value="1"/>
</dbReference>
<proteinExistence type="inferred from homology"/>
<protein>
    <recommendedName>
        <fullName evidence="7">Flavodoxin</fullName>
    </recommendedName>
</protein>
<dbReference type="Proteomes" id="UP000050326">
    <property type="component" value="Unassembled WGS sequence"/>
</dbReference>
<dbReference type="GO" id="GO:0009055">
    <property type="term" value="F:electron transfer activity"/>
    <property type="evidence" value="ECO:0007669"/>
    <property type="project" value="UniProtKB-UniRule"/>
</dbReference>